<evidence type="ECO:0008006" key="4">
    <source>
        <dbReference type="Google" id="ProtNLM"/>
    </source>
</evidence>
<keyword evidence="1" id="KW-0732">Signal</keyword>
<protein>
    <recommendedName>
        <fullName evidence="4">SMP-30/Gluconolactonase/LRE-like region domain-containing protein</fullName>
    </recommendedName>
</protein>
<organism evidence="2 3">
    <name type="scientific">Aspergillus turcosus</name>
    <dbReference type="NCBI Taxonomy" id="1245748"/>
    <lineage>
        <taxon>Eukaryota</taxon>
        <taxon>Fungi</taxon>
        <taxon>Dikarya</taxon>
        <taxon>Ascomycota</taxon>
        <taxon>Pezizomycotina</taxon>
        <taxon>Eurotiomycetes</taxon>
        <taxon>Eurotiomycetidae</taxon>
        <taxon>Eurotiales</taxon>
        <taxon>Aspergillaceae</taxon>
        <taxon>Aspergillus</taxon>
        <taxon>Aspergillus subgen. Fumigati</taxon>
    </lineage>
</organism>
<proteinExistence type="predicted"/>
<sequence length="404" mass="42218">MKFNSPLLLFSNVAFVSGLSYQLASTVPWSPKNPTSVDQSVVYNGTYYLADRTNKGVHVIDLASSKQTTLITGFKGLVTTNNKADPSVSGPDGLVVLPNRNELYVGDGDGSVKVVDLMNHTIVASIVTGSQKRADEFAYDPATQTIVVTNPNEKPPFVTIISAKDRNVTGKIVFNNATGLEQPAFNSVNGKFYVSVPSTGANPGGEIAEIDVSAMDITKVIPLTECVPAGIVFGPSQNLFVGCSQNQILTYGVAYSMVLDISTGKVIGNISGIAGIDQVAYDPTVLFYYASAYQNLAGANKSGSPMPQLAIVDARTNTLLQTLTTDNATAHAVAVDPVTNQVVIPLSKAGIEVYTLSMANATSANSSATASTSTPAHTGAGAISHAYEPFLGLITLIVAGMLLV</sequence>
<gene>
    <name evidence="2" type="ORF">CFD26_105803</name>
</gene>
<reference evidence="2 3" key="1">
    <citation type="submission" date="2018-08" db="EMBL/GenBank/DDBJ databases">
        <title>Draft genome sequences of two Aspergillus turcosus clinical strains isolated from bronchoalveolar lavage fluid: one azole-susceptible and the other azole-resistant.</title>
        <authorList>
            <person name="Parent-Michaud M."/>
            <person name="Dufresne P.J."/>
            <person name="Fournier E."/>
            <person name="Martineau C."/>
            <person name="Moreira S."/>
            <person name="Perkins V."/>
            <person name="De Repentigny L."/>
            <person name="Dufresne S.F."/>
        </authorList>
    </citation>
    <scope>NUCLEOTIDE SEQUENCE [LARGE SCALE GENOMIC DNA]</scope>
    <source>
        <strain evidence="2">HMR AF 1038</strain>
    </source>
</reference>
<accession>A0A229Z001</accession>
<dbReference type="InterPro" id="IPR015943">
    <property type="entry name" value="WD40/YVTN_repeat-like_dom_sf"/>
</dbReference>
<evidence type="ECO:0000313" key="3">
    <source>
        <dbReference type="Proteomes" id="UP000215289"/>
    </source>
</evidence>
<name>A0A229Z001_9EURO</name>
<dbReference type="EMBL" id="NIDN02000034">
    <property type="protein sequence ID" value="RLL99309.1"/>
    <property type="molecule type" value="Genomic_DNA"/>
</dbReference>
<dbReference type="AlphaFoldDB" id="A0A229Z001"/>
<evidence type="ECO:0000256" key="1">
    <source>
        <dbReference type="SAM" id="SignalP"/>
    </source>
</evidence>
<dbReference type="Proteomes" id="UP000215289">
    <property type="component" value="Unassembled WGS sequence"/>
</dbReference>
<feature type="signal peptide" evidence="1">
    <location>
        <begin position="1"/>
        <end position="18"/>
    </location>
</feature>
<dbReference type="Gene3D" id="2.130.10.10">
    <property type="entry name" value="YVTN repeat-like/Quinoprotein amine dehydrogenase"/>
    <property type="match status" value="2"/>
</dbReference>
<comment type="caution">
    <text evidence="2">The sequence shown here is derived from an EMBL/GenBank/DDBJ whole genome shotgun (WGS) entry which is preliminary data.</text>
</comment>
<feature type="chain" id="PRO_5011911852" description="SMP-30/Gluconolactonase/LRE-like region domain-containing protein" evidence="1">
    <location>
        <begin position="19"/>
        <end position="404"/>
    </location>
</feature>
<dbReference type="OrthoDB" id="3592093at2759"/>
<dbReference type="SUPFAM" id="SSF63829">
    <property type="entry name" value="Calcium-dependent phosphotriesterase"/>
    <property type="match status" value="1"/>
</dbReference>
<keyword evidence="3" id="KW-1185">Reference proteome</keyword>
<evidence type="ECO:0000313" key="2">
    <source>
        <dbReference type="EMBL" id="RLL99309.1"/>
    </source>
</evidence>